<feature type="compositionally biased region" description="Basic residues" evidence="1">
    <location>
        <begin position="40"/>
        <end position="52"/>
    </location>
</feature>
<comment type="caution">
    <text evidence="2">The sequence shown here is derived from an EMBL/GenBank/DDBJ whole genome shotgun (WGS) entry which is preliminary data.</text>
</comment>
<feature type="compositionally biased region" description="Pro residues" evidence="1">
    <location>
        <begin position="15"/>
        <end position="34"/>
    </location>
</feature>
<dbReference type="EMBL" id="JAKZEL010000024">
    <property type="protein sequence ID" value="KAI4531158.1"/>
    <property type="molecule type" value="Genomic_DNA"/>
</dbReference>
<sequence length="254" mass="27860">MSPASESRVATAAPSPLPSLLPPPPPPTAAPPGPSEHFSRCRSARLPRHGPRLLRNENSPEVGRKVSGQRREPRPPPPRLRARAPAPARGSPPRPPSAAGRGGEPQPGGDSGEGDWYHPQCGVTSFHNNTLPRTQPMGESPMHLDLQERGPETHRTRTQVNDRPKGGKCQAQLVPVAIDHISCSGSEENREPFMGQERLENKLIPLKYPIQQLLCIILAHQCDSPTWKIDSFPPLIRECALPFNKPYFPMCESD</sequence>
<feature type="compositionally biased region" description="Gly residues" evidence="1">
    <location>
        <begin position="100"/>
        <end position="111"/>
    </location>
</feature>
<feature type="compositionally biased region" description="Polar residues" evidence="1">
    <location>
        <begin position="122"/>
        <end position="133"/>
    </location>
</feature>
<protein>
    <submittedName>
        <fullName evidence="2">Uncharacterized protein</fullName>
    </submittedName>
</protein>
<evidence type="ECO:0000256" key="1">
    <source>
        <dbReference type="SAM" id="MobiDB-lite"/>
    </source>
</evidence>
<feature type="compositionally biased region" description="Basic and acidic residues" evidence="1">
    <location>
        <begin position="145"/>
        <end position="165"/>
    </location>
</feature>
<evidence type="ECO:0000313" key="3">
    <source>
        <dbReference type="Proteomes" id="UP001214576"/>
    </source>
</evidence>
<proteinExistence type="predicted"/>
<dbReference type="Proteomes" id="UP001214576">
    <property type="component" value="Unassembled WGS sequence"/>
</dbReference>
<reference evidence="2" key="1">
    <citation type="submission" date="2022-03" db="EMBL/GenBank/DDBJ databases">
        <title>Genomic analyses of argali, domestic sheep and their hybrids provide insights into chromosomal evolution, heterosis and genetic basis of agronomic traits.</title>
        <authorList>
            <person name="Li M."/>
        </authorList>
    </citation>
    <scope>NUCLEOTIDE SEQUENCE</scope>
    <source>
        <strain evidence="2">CAU-MHL-2022a</strain>
        <tissue evidence="2">Skin</tissue>
    </source>
</reference>
<gene>
    <name evidence="2" type="ORF">MG293_019016</name>
</gene>
<feature type="region of interest" description="Disordered" evidence="1">
    <location>
        <begin position="1"/>
        <end position="167"/>
    </location>
</feature>
<keyword evidence="3" id="KW-1185">Reference proteome</keyword>
<evidence type="ECO:0000313" key="2">
    <source>
        <dbReference type="EMBL" id="KAI4531158.1"/>
    </source>
</evidence>
<accession>A0AAD4TNU4</accession>
<organism evidence="2 3">
    <name type="scientific">Ovis ammon polii</name>
    <dbReference type="NCBI Taxonomy" id="230172"/>
    <lineage>
        <taxon>Eukaryota</taxon>
        <taxon>Metazoa</taxon>
        <taxon>Chordata</taxon>
        <taxon>Craniata</taxon>
        <taxon>Vertebrata</taxon>
        <taxon>Euteleostomi</taxon>
        <taxon>Mammalia</taxon>
        <taxon>Eutheria</taxon>
        <taxon>Laurasiatheria</taxon>
        <taxon>Artiodactyla</taxon>
        <taxon>Ruminantia</taxon>
        <taxon>Pecora</taxon>
        <taxon>Bovidae</taxon>
        <taxon>Caprinae</taxon>
        <taxon>Ovis</taxon>
    </lineage>
</organism>
<dbReference type="AlphaFoldDB" id="A0AAD4TNU4"/>
<name>A0AAD4TNU4_OVIAM</name>